<dbReference type="NCBIfam" id="NF005480">
    <property type="entry name" value="PRK07081.1"/>
    <property type="match status" value="1"/>
</dbReference>
<organism evidence="2 3">
    <name type="scientific">Ancylobacter novellus</name>
    <name type="common">Thiobacillus novellus</name>
    <dbReference type="NCBI Taxonomy" id="921"/>
    <lineage>
        <taxon>Bacteria</taxon>
        <taxon>Pseudomonadati</taxon>
        <taxon>Pseudomonadota</taxon>
        <taxon>Alphaproteobacteria</taxon>
        <taxon>Hyphomicrobiales</taxon>
        <taxon>Xanthobacteraceae</taxon>
        <taxon>Ancylobacter</taxon>
    </lineage>
</organism>
<protein>
    <submittedName>
        <fullName evidence="2">Acyl carrier protein</fullName>
    </submittedName>
</protein>
<dbReference type="InterPro" id="IPR009081">
    <property type="entry name" value="PP-bd_ACP"/>
</dbReference>
<dbReference type="Proteomes" id="UP000249577">
    <property type="component" value="Unassembled WGS sequence"/>
</dbReference>
<dbReference type="Pfam" id="PF00550">
    <property type="entry name" value="PP-binding"/>
    <property type="match status" value="1"/>
</dbReference>
<dbReference type="SUPFAM" id="SSF47336">
    <property type="entry name" value="ACP-like"/>
    <property type="match status" value="1"/>
</dbReference>
<evidence type="ECO:0000259" key="1">
    <source>
        <dbReference type="PROSITE" id="PS50075"/>
    </source>
</evidence>
<dbReference type="Gene3D" id="1.10.1200.10">
    <property type="entry name" value="ACP-like"/>
    <property type="match status" value="1"/>
</dbReference>
<evidence type="ECO:0000313" key="2">
    <source>
        <dbReference type="EMBL" id="PZQ19216.1"/>
    </source>
</evidence>
<dbReference type="PROSITE" id="PS50075">
    <property type="entry name" value="CARRIER"/>
    <property type="match status" value="1"/>
</dbReference>
<sequence length="82" mass="8889">MKDAIRDILAKHGRLPVAVETLADDADLHAAGLTSFGSVEVMMALEETFDIEFPDRMLNRRNFASISAIANAVETVRTEAAA</sequence>
<gene>
    <name evidence="2" type="ORF">DI565_02225</name>
</gene>
<proteinExistence type="predicted"/>
<dbReference type="InterPro" id="IPR036736">
    <property type="entry name" value="ACP-like_sf"/>
</dbReference>
<dbReference type="AlphaFoldDB" id="A0A2W5KQ51"/>
<reference evidence="2 3" key="1">
    <citation type="submission" date="2017-08" db="EMBL/GenBank/DDBJ databases">
        <title>Infants hospitalized years apart are colonized by the same room-sourced microbial strains.</title>
        <authorList>
            <person name="Brooks B."/>
            <person name="Olm M.R."/>
            <person name="Firek B.A."/>
            <person name="Baker R."/>
            <person name="Thomas B.C."/>
            <person name="Morowitz M.J."/>
            <person name="Banfield J.F."/>
        </authorList>
    </citation>
    <scope>NUCLEOTIDE SEQUENCE [LARGE SCALE GENOMIC DNA]</scope>
    <source>
        <strain evidence="2">S2_005_003_R2_43</strain>
    </source>
</reference>
<name>A0A2W5KQ51_ANCNO</name>
<dbReference type="EMBL" id="QFPN01000001">
    <property type="protein sequence ID" value="PZQ19216.1"/>
    <property type="molecule type" value="Genomic_DNA"/>
</dbReference>
<evidence type="ECO:0000313" key="3">
    <source>
        <dbReference type="Proteomes" id="UP000249577"/>
    </source>
</evidence>
<comment type="caution">
    <text evidence="2">The sequence shown here is derived from an EMBL/GenBank/DDBJ whole genome shotgun (WGS) entry which is preliminary data.</text>
</comment>
<accession>A0A2W5KQ51</accession>
<feature type="domain" description="Carrier" evidence="1">
    <location>
        <begin position="1"/>
        <end position="77"/>
    </location>
</feature>